<evidence type="ECO:0000313" key="2">
    <source>
        <dbReference type="Ensembl" id="ENSPKIP00000027665.1"/>
    </source>
</evidence>
<dbReference type="Proteomes" id="UP000261540">
    <property type="component" value="Unplaced"/>
</dbReference>
<protein>
    <submittedName>
        <fullName evidence="2">Uncharacterized protein</fullName>
    </submittedName>
</protein>
<dbReference type="PANTHER" id="PTHR31393">
    <property type="entry name" value="C5ORF31"/>
    <property type="match status" value="1"/>
</dbReference>
<proteinExistence type="predicted"/>
<feature type="compositionally biased region" description="Low complexity" evidence="1">
    <location>
        <begin position="209"/>
        <end position="224"/>
    </location>
</feature>
<dbReference type="PANTHER" id="PTHR31393:SF2">
    <property type="entry name" value="CHROMOSOME 7 OPEN READING FRAME 31"/>
    <property type="match status" value="1"/>
</dbReference>
<sequence>MTSTKKSNVRINDQLIPDPTKINICEKVITDTTQRHHPYQSHVSQFAMFPNFCFPVDPDTDVQAAARSRLNPLVPARIPKMTVLSKTKGAPYRHEVLEGPSDNRTHVLTCPEQQGFHHLRPDEGQKFYPTAPKAMCPNKSLCPREFTLCEQTGKLLQNLERSFRVTSYQRDFTGCGSMNPRKLDDFHERTVTGETTPYSLQLVNRDSTRTGQARGTGSTQTTGSESEHVRNIPPVSSRMECRDSPYSKKQTYALDNHSFGSIQPASATAALARVSKAVQGSGSAADQETCGQPCSSPISPSRRLRISHTGSKSVLLDLQDSFSKTEAHRRSHQVLHSSPLDLQDNVWKGRQHYFYGFNSYYFRN</sequence>
<dbReference type="GeneTree" id="ENSGT00390000015236"/>
<dbReference type="Ensembl" id="ENSPKIT00000008435.1">
    <property type="protein sequence ID" value="ENSPKIP00000027665.1"/>
    <property type="gene ID" value="ENSPKIG00000009627.1"/>
</dbReference>
<dbReference type="Pfam" id="PF15093">
    <property type="entry name" value="SPMIP4-like"/>
    <property type="match status" value="1"/>
</dbReference>
<dbReference type="AlphaFoldDB" id="A0A3B3SBS8"/>
<evidence type="ECO:0000256" key="1">
    <source>
        <dbReference type="SAM" id="MobiDB-lite"/>
    </source>
</evidence>
<dbReference type="InterPro" id="IPR027886">
    <property type="entry name" value="SPMIP4"/>
</dbReference>
<name>A0A3B3SBS8_9TELE</name>
<organism evidence="2 3">
    <name type="scientific">Paramormyrops kingsleyae</name>
    <dbReference type="NCBI Taxonomy" id="1676925"/>
    <lineage>
        <taxon>Eukaryota</taxon>
        <taxon>Metazoa</taxon>
        <taxon>Chordata</taxon>
        <taxon>Craniata</taxon>
        <taxon>Vertebrata</taxon>
        <taxon>Euteleostomi</taxon>
        <taxon>Actinopterygii</taxon>
        <taxon>Neopterygii</taxon>
        <taxon>Teleostei</taxon>
        <taxon>Osteoglossocephala</taxon>
        <taxon>Osteoglossomorpha</taxon>
        <taxon>Osteoglossiformes</taxon>
        <taxon>Mormyridae</taxon>
        <taxon>Paramormyrops</taxon>
    </lineage>
</organism>
<feature type="region of interest" description="Disordered" evidence="1">
    <location>
        <begin position="282"/>
        <end position="303"/>
    </location>
</feature>
<dbReference type="GO" id="GO:0005813">
    <property type="term" value="C:centrosome"/>
    <property type="evidence" value="ECO:0007669"/>
    <property type="project" value="TreeGrafter"/>
</dbReference>
<keyword evidence="3" id="KW-1185">Reference proteome</keyword>
<reference evidence="2" key="2">
    <citation type="submission" date="2025-09" db="UniProtKB">
        <authorList>
            <consortium name="Ensembl"/>
        </authorList>
    </citation>
    <scope>IDENTIFICATION</scope>
</reference>
<accession>A0A3B3SBS8</accession>
<feature type="compositionally biased region" description="Polar residues" evidence="1">
    <location>
        <begin position="282"/>
        <end position="294"/>
    </location>
</feature>
<reference evidence="2" key="1">
    <citation type="submission" date="2025-08" db="UniProtKB">
        <authorList>
            <consortium name="Ensembl"/>
        </authorList>
    </citation>
    <scope>IDENTIFICATION</scope>
</reference>
<feature type="region of interest" description="Disordered" evidence="1">
    <location>
        <begin position="206"/>
        <end position="243"/>
    </location>
</feature>
<evidence type="ECO:0000313" key="3">
    <source>
        <dbReference type="Proteomes" id="UP000261540"/>
    </source>
</evidence>